<keyword evidence="2" id="KW-0238">DNA-binding</keyword>
<dbReference type="GO" id="GO:0003677">
    <property type="term" value="F:DNA binding"/>
    <property type="evidence" value="ECO:0007669"/>
    <property type="project" value="UniProtKB-KW"/>
</dbReference>
<dbReference type="PANTHER" id="PTHR44688">
    <property type="entry name" value="DNA-BINDING TRANSCRIPTIONAL ACTIVATOR DEVR_DOSR"/>
    <property type="match status" value="1"/>
</dbReference>
<keyword evidence="5" id="KW-0472">Membrane</keyword>
<proteinExistence type="predicted"/>
<dbReference type="Pfam" id="PF00196">
    <property type="entry name" value="GerE"/>
    <property type="match status" value="1"/>
</dbReference>
<evidence type="ECO:0000259" key="6">
    <source>
        <dbReference type="PROSITE" id="PS50043"/>
    </source>
</evidence>
<feature type="transmembrane region" description="Helical" evidence="5">
    <location>
        <begin position="290"/>
        <end position="310"/>
    </location>
</feature>
<dbReference type="InterPro" id="IPR016032">
    <property type="entry name" value="Sig_transdc_resp-reg_C-effctor"/>
</dbReference>
<feature type="domain" description="HTH luxR-type" evidence="6">
    <location>
        <begin position="424"/>
        <end position="492"/>
    </location>
</feature>
<feature type="transmembrane region" description="Helical" evidence="5">
    <location>
        <begin position="103"/>
        <end position="123"/>
    </location>
</feature>
<evidence type="ECO:0000256" key="2">
    <source>
        <dbReference type="ARBA" id="ARBA00023125"/>
    </source>
</evidence>
<feature type="transmembrane region" description="Helical" evidence="5">
    <location>
        <begin position="348"/>
        <end position="373"/>
    </location>
</feature>
<dbReference type="InterPro" id="IPR036388">
    <property type="entry name" value="WH-like_DNA-bd_sf"/>
</dbReference>
<dbReference type="EMBL" id="QWKH01000001">
    <property type="protein sequence ID" value="NBI33482.1"/>
    <property type="molecule type" value="Genomic_DNA"/>
</dbReference>
<reference evidence="7" key="1">
    <citation type="submission" date="2018-08" db="EMBL/GenBank/DDBJ databases">
        <title>Murine metabolic-syndrome-specific gut microbial biobank.</title>
        <authorList>
            <person name="Liu C."/>
        </authorList>
    </citation>
    <scope>NUCLEOTIDE SEQUENCE [LARGE SCALE GENOMIC DNA]</scope>
    <source>
        <strain evidence="7">Z82</strain>
    </source>
</reference>
<comment type="caution">
    <text evidence="7">The sequence shown here is derived from an EMBL/GenBank/DDBJ whole genome shotgun (WGS) entry which is preliminary data.</text>
</comment>
<evidence type="ECO:0000256" key="5">
    <source>
        <dbReference type="SAM" id="Phobius"/>
    </source>
</evidence>
<dbReference type="GO" id="GO:0006355">
    <property type="term" value="P:regulation of DNA-templated transcription"/>
    <property type="evidence" value="ECO:0007669"/>
    <property type="project" value="InterPro"/>
</dbReference>
<keyword evidence="5" id="KW-1133">Transmembrane helix</keyword>
<accession>A0A7C9JI36</accession>
<protein>
    <submittedName>
        <fullName evidence="7">Helix-turn-helix transcriptional regulator</fullName>
    </submittedName>
</protein>
<dbReference type="SUPFAM" id="SSF46894">
    <property type="entry name" value="C-terminal effector domain of the bipartite response regulators"/>
    <property type="match status" value="1"/>
</dbReference>
<name>A0A7C9JI36_9BACT</name>
<feature type="transmembrane region" description="Helical" evidence="5">
    <location>
        <begin position="15"/>
        <end position="34"/>
    </location>
</feature>
<feature type="transmembrane region" description="Helical" evidence="5">
    <location>
        <begin position="71"/>
        <end position="91"/>
    </location>
</feature>
<feature type="transmembrane region" description="Helical" evidence="5">
    <location>
        <begin position="234"/>
        <end position="252"/>
    </location>
</feature>
<dbReference type="PROSITE" id="PS50043">
    <property type="entry name" value="HTH_LUXR_2"/>
    <property type="match status" value="1"/>
</dbReference>
<dbReference type="InterPro" id="IPR000792">
    <property type="entry name" value="Tscrpt_reg_LuxR_C"/>
</dbReference>
<dbReference type="AlphaFoldDB" id="A0A7C9JI36"/>
<feature type="transmembrane region" description="Helical" evidence="5">
    <location>
        <begin position="143"/>
        <end position="176"/>
    </location>
</feature>
<feature type="transmembrane region" description="Helical" evidence="5">
    <location>
        <begin position="316"/>
        <end position="336"/>
    </location>
</feature>
<feature type="region of interest" description="Disordered" evidence="4">
    <location>
        <begin position="191"/>
        <end position="229"/>
    </location>
</feature>
<feature type="compositionally biased region" description="Basic and acidic residues" evidence="4">
    <location>
        <begin position="191"/>
        <end position="225"/>
    </location>
</feature>
<dbReference type="SMART" id="SM00421">
    <property type="entry name" value="HTH_LUXR"/>
    <property type="match status" value="1"/>
</dbReference>
<sequence length="510" mass="54554">MGDAVGKTFAPLDSIGVGLIYAWMWATFWSSLVLGEGAFTAEQALAIFLVWRVGKLLAFFGFSMLRRPFIAFGPVALGFAGATGTVVIAVGSRLLAGSALGMVAAFAGAAVFAVIEAVFFVSWNAAFARLEYDLMLKNAATFIGFGAAVFLVLTLIGYAVSVAIVCVLPVLSGLLLKRSAAVSPQADAKASRKGEAERGDGEKRTMLGCRAEREEATPRGREVGPRSRGSKFRLPWSLVASVVLIAVANGYIRGSGASVVGDGAAGHGLLLFVSIVAASYVVFAVNSLKMIYVGSFLLVSAGLLMQSLPLPLGTPFIGLGFVCFEVAMWVLIAAMAKKHGVRPFVACGRVWFCLETGLMAGTLLGMLVSVLPFGFQADLFVRALSLVLAYGILLLLSVVSTKPFLSIIKDEALMKRAEGEYHEKVEATAVHFGLTPRETEVLRLIAYGRDVRFIEEALVLSTNTVKTHFRHIYAKCGVTGKQELLDKIAEREALRERDVRAPKRKGLLRG</sequence>
<dbReference type="CDD" id="cd06170">
    <property type="entry name" value="LuxR_C_like"/>
    <property type="match status" value="1"/>
</dbReference>
<gene>
    <name evidence="7" type="ORF">D1639_00210</name>
</gene>
<keyword evidence="3" id="KW-0804">Transcription</keyword>
<dbReference type="PANTHER" id="PTHR44688:SF16">
    <property type="entry name" value="DNA-BINDING TRANSCRIPTIONAL ACTIVATOR DEVR_DOSR"/>
    <property type="match status" value="1"/>
</dbReference>
<feature type="transmembrane region" description="Helical" evidence="5">
    <location>
        <begin position="46"/>
        <end position="65"/>
    </location>
</feature>
<evidence type="ECO:0000256" key="4">
    <source>
        <dbReference type="SAM" id="MobiDB-lite"/>
    </source>
</evidence>
<feature type="transmembrane region" description="Helical" evidence="5">
    <location>
        <begin position="264"/>
        <end position="283"/>
    </location>
</feature>
<dbReference type="PRINTS" id="PR00038">
    <property type="entry name" value="HTHLUXR"/>
</dbReference>
<evidence type="ECO:0000313" key="7">
    <source>
        <dbReference type="EMBL" id="NBI33482.1"/>
    </source>
</evidence>
<evidence type="ECO:0000256" key="3">
    <source>
        <dbReference type="ARBA" id="ARBA00023163"/>
    </source>
</evidence>
<feature type="transmembrane region" description="Helical" evidence="5">
    <location>
        <begin position="379"/>
        <end position="399"/>
    </location>
</feature>
<evidence type="ECO:0000256" key="1">
    <source>
        <dbReference type="ARBA" id="ARBA00023015"/>
    </source>
</evidence>
<keyword evidence="1" id="KW-0805">Transcription regulation</keyword>
<keyword evidence="5" id="KW-0812">Transmembrane</keyword>
<dbReference type="Gene3D" id="1.10.10.10">
    <property type="entry name" value="Winged helix-like DNA-binding domain superfamily/Winged helix DNA-binding domain"/>
    <property type="match status" value="1"/>
</dbReference>
<organism evidence="7">
    <name type="scientific">Muribaculaceae bacterium Z82</name>
    <dbReference type="NCBI Taxonomy" id="2304548"/>
    <lineage>
        <taxon>Bacteria</taxon>
        <taxon>Pseudomonadati</taxon>
        <taxon>Bacteroidota</taxon>
        <taxon>Bacteroidia</taxon>
        <taxon>Bacteroidales</taxon>
        <taxon>Muribaculaceae</taxon>
    </lineage>
</organism>